<reference evidence="2" key="1">
    <citation type="journal article" date="2015" name="Nat. Genet.">
        <title>The genome and transcriptome of the zoonotic hookworm Ancylostoma ceylanicum identify infection-specific gene families.</title>
        <authorList>
            <person name="Schwarz E.M."/>
            <person name="Hu Y."/>
            <person name="Antoshechkin I."/>
            <person name="Miller M.M."/>
            <person name="Sternberg P.W."/>
            <person name="Aroian R.V."/>
        </authorList>
    </citation>
    <scope>NUCLEOTIDE SEQUENCE</scope>
    <source>
        <strain evidence="2">HY135</strain>
    </source>
</reference>
<organism evidence="1 2">
    <name type="scientific">Ancylostoma ceylanicum</name>
    <dbReference type="NCBI Taxonomy" id="53326"/>
    <lineage>
        <taxon>Eukaryota</taxon>
        <taxon>Metazoa</taxon>
        <taxon>Ecdysozoa</taxon>
        <taxon>Nematoda</taxon>
        <taxon>Chromadorea</taxon>
        <taxon>Rhabditida</taxon>
        <taxon>Rhabditina</taxon>
        <taxon>Rhabditomorpha</taxon>
        <taxon>Strongyloidea</taxon>
        <taxon>Ancylostomatidae</taxon>
        <taxon>Ancylostomatinae</taxon>
        <taxon>Ancylostoma</taxon>
    </lineage>
</organism>
<name>A0A016WFG8_9BILA</name>
<accession>A0A016WFG8</accession>
<protein>
    <submittedName>
        <fullName evidence="1">Uncharacterized protein</fullName>
    </submittedName>
</protein>
<comment type="caution">
    <text evidence="1">The sequence shown here is derived from an EMBL/GenBank/DDBJ whole genome shotgun (WGS) entry which is preliminary data.</text>
</comment>
<gene>
    <name evidence="1" type="primary">Acey_s0767.g2184</name>
    <name evidence="1" type="ORF">Y032_0767g2184</name>
</gene>
<proteinExistence type="predicted"/>
<keyword evidence="2" id="KW-1185">Reference proteome</keyword>
<evidence type="ECO:0000313" key="2">
    <source>
        <dbReference type="Proteomes" id="UP000024635"/>
    </source>
</evidence>
<dbReference type="Proteomes" id="UP000024635">
    <property type="component" value="Unassembled WGS sequence"/>
</dbReference>
<dbReference type="EMBL" id="JARK01000367">
    <property type="protein sequence ID" value="EYC37763.1"/>
    <property type="molecule type" value="Genomic_DNA"/>
</dbReference>
<evidence type="ECO:0000313" key="1">
    <source>
        <dbReference type="EMBL" id="EYC37763.1"/>
    </source>
</evidence>
<sequence>MFQPQARMPVDSRFEVGPLNDCSHGIRWIGAACHLHSNLKNRRSLGDVLIALELPSTCCSVAIKLLSRSLSAIE</sequence>
<dbReference type="AlphaFoldDB" id="A0A016WFG8"/>